<feature type="domain" description="Heparan-alpha-glucosaminide N-acetyltransferase catalytic" evidence="3">
    <location>
        <begin position="11"/>
        <end position="193"/>
    </location>
</feature>
<dbReference type="AlphaFoldDB" id="A0A2R8CCU7"/>
<sequence>MVGVETRHKPRLHGLDAARFLAFCGMVLVNFRIAAEVAPGPDWANVLINSLEGRAAALFVVLAGVGVTLGKPTPWLMAKRATFLFVVGMLNMTIFDADILHFYALYFVVAIPFLTSSNRTLWIGAIGIVVASLLIHGILDYDAGWDWDALVYNDLWTLPGFLRNAFFNGWHPVLPWAAFLLIGMALGRSDLGKRCTQHRLILWGLAAAIFALVPQDLTQDPDLQALLGTESIPPGPFYIMAGTGTACVVIGLTLKLIPALDRLHMSPLLTAPGKQTLTLYVAHILIGMGTLEELGLLGGSLTAPQITWIGLGFAAATSIYALLWFRLFRRGPLEAIMRKLTG</sequence>
<feature type="transmembrane region" description="Helical" evidence="1">
    <location>
        <begin position="237"/>
        <end position="257"/>
    </location>
</feature>
<protein>
    <recommendedName>
        <fullName evidence="6">DUF418 domain-containing protein</fullName>
    </recommendedName>
</protein>
<dbReference type="Pfam" id="PF04235">
    <property type="entry name" value="DUF418"/>
    <property type="match status" value="1"/>
</dbReference>
<feature type="transmembrane region" description="Helical" evidence="1">
    <location>
        <begin position="169"/>
        <end position="188"/>
    </location>
</feature>
<dbReference type="PANTHER" id="PTHR30590">
    <property type="entry name" value="INNER MEMBRANE PROTEIN"/>
    <property type="match status" value="1"/>
</dbReference>
<feature type="transmembrane region" description="Helical" evidence="1">
    <location>
        <begin position="200"/>
        <end position="217"/>
    </location>
</feature>
<proteinExistence type="predicted"/>
<keyword evidence="1" id="KW-0472">Membrane</keyword>
<reference evidence="5" key="1">
    <citation type="submission" date="2018-03" db="EMBL/GenBank/DDBJ databases">
        <authorList>
            <person name="Rodrigo-Torres L."/>
            <person name="Arahal R. D."/>
            <person name="Lucena T."/>
        </authorList>
    </citation>
    <scope>NUCLEOTIDE SEQUENCE [LARGE SCALE GENOMIC DNA]</scope>
    <source>
        <strain evidence="5">CECT 7615</strain>
    </source>
</reference>
<evidence type="ECO:0000259" key="2">
    <source>
        <dbReference type="Pfam" id="PF04235"/>
    </source>
</evidence>
<accession>A0A2R8CCU7</accession>
<dbReference type="Pfam" id="PF07786">
    <property type="entry name" value="HGSNAT_cat"/>
    <property type="match status" value="1"/>
</dbReference>
<keyword evidence="1" id="KW-0812">Transmembrane</keyword>
<dbReference type="PANTHER" id="PTHR30590:SF3">
    <property type="entry name" value="HYPOTHETICAL MEMBRANE SPANNING PROTEIN"/>
    <property type="match status" value="1"/>
</dbReference>
<feature type="transmembrane region" description="Helical" evidence="1">
    <location>
        <begin position="121"/>
        <end position="139"/>
    </location>
</feature>
<dbReference type="RefSeq" id="WP_268877561.1">
    <property type="nucleotide sequence ID" value="NZ_ONZG01000010.1"/>
</dbReference>
<feature type="transmembrane region" description="Helical" evidence="1">
    <location>
        <begin position="20"/>
        <end position="39"/>
    </location>
</feature>
<dbReference type="EMBL" id="ONZG01000010">
    <property type="protein sequence ID" value="SPJ30266.1"/>
    <property type="molecule type" value="Genomic_DNA"/>
</dbReference>
<evidence type="ECO:0000256" key="1">
    <source>
        <dbReference type="SAM" id="Phobius"/>
    </source>
</evidence>
<evidence type="ECO:0000313" key="4">
    <source>
        <dbReference type="EMBL" id="SPJ30266.1"/>
    </source>
</evidence>
<feature type="transmembrane region" description="Helical" evidence="1">
    <location>
        <begin position="277"/>
        <end position="300"/>
    </location>
</feature>
<name>A0A2R8CCU7_9RHOB</name>
<feature type="transmembrane region" description="Helical" evidence="1">
    <location>
        <begin position="51"/>
        <end position="70"/>
    </location>
</feature>
<keyword evidence="5" id="KW-1185">Reference proteome</keyword>
<keyword evidence="1" id="KW-1133">Transmembrane helix</keyword>
<dbReference type="InterPro" id="IPR012429">
    <property type="entry name" value="HGSNAT_cat"/>
</dbReference>
<dbReference type="Proteomes" id="UP000244898">
    <property type="component" value="Unassembled WGS sequence"/>
</dbReference>
<evidence type="ECO:0000259" key="3">
    <source>
        <dbReference type="Pfam" id="PF07786"/>
    </source>
</evidence>
<organism evidence="4 5">
    <name type="scientific">Falsiruegeria mediterranea M17</name>
    <dbReference type="NCBI Taxonomy" id="1200281"/>
    <lineage>
        <taxon>Bacteria</taxon>
        <taxon>Pseudomonadati</taxon>
        <taxon>Pseudomonadota</taxon>
        <taxon>Alphaproteobacteria</taxon>
        <taxon>Rhodobacterales</taxon>
        <taxon>Roseobacteraceae</taxon>
        <taxon>Falsiruegeria</taxon>
    </lineage>
</organism>
<evidence type="ECO:0000313" key="5">
    <source>
        <dbReference type="Proteomes" id="UP000244898"/>
    </source>
</evidence>
<dbReference type="InterPro" id="IPR007349">
    <property type="entry name" value="DUF418"/>
</dbReference>
<gene>
    <name evidence="4" type="ORF">TRM7615_03797</name>
</gene>
<feature type="transmembrane region" description="Helical" evidence="1">
    <location>
        <begin position="306"/>
        <end position="328"/>
    </location>
</feature>
<evidence type="ECO:0008006" key="6">
    <source>
        <dbReference type="Google" id="ProtNLM"/>
    </source>
</evidence>
<feature type="domain" description="DUF418" evidence="2">
    <location>
        <begin position="234"/>
        <end position="341"/>
    </location>
</feature>
<feature type="transmembrane region" description="Helical" evidence="1">
    <location>
        <begin position="82"/>
        <end position="109"/>
    </location>
</feature>
<dbReference type="InterPro" id="IPR052529">
    <property type="entry name" value="Bact_Transport_Assoc"/>
</dbReference>